<evidence type="ECO:0000256" key="1">
    <source>
        <dbReference type="ARBA" id="ARBA00022741"/>
    </source>
</evidence>
<dbReference type="Pfam" id="PF06733">
    <property type="entry name" value="DEAD_2"/>
    <property type="match status" value="1"/>
</dbReference>
<accession>A0AAN8ZUV2</accession>
<dbReference type="GO" id="GO:0005634">
    <property type="term" value="C:nucleus"/>
    <property type="evidence" value="ECO:0007669"/>
    <property type="project" value="TreeGrafter"/>
</dbReference>
<dbReference type="PANTHER" id="PTHR11472">
    <property type="entry name" value="DNA REPAIR DEAD HELICASE RAD3/XP-D SUBFAMILY MEMBER"/>
    <property type="match status" value="1"/>
</dbReference>
<dbReference type="EC" id="3.6.4.12" evidence="5"/>
<evidence type="ECO:0000313" key="5">
    <source>
        <dbReference type="EMBL" id="KAK7057010.1"/>
    </source>
</evidence>
<dbReference type="GO" id="GO:0005524">
    <property type="term" value="F:ATP binding"/>
    <property type="evidence" value="ECO:0007669"/>
    <property type="project" value="UniProtKB-KW"/>
</dbReference>
<dbReference type="Proteomes" id="UP001381693">
    <property type="component" value="Unassembled WGS sequence"/>
</dbReference>
<keyword evidence="6" id="KW-1185">Reference proteome</keyword>
<dbReference type="AlphaFoldDB" id="A0AAN8ZUV2"/>
<evidence type="ECO:0000256" key="2">
    <source>
        <dbReference type="ARBA" id="ARBA00022801"/>
    </source>
</evidence>
<sequence length="89" mass="10041">GEGCIYNFGVAKIKTHEKLANFGLRPAWDIEDLVTLGKKIKSCPYYAARSLMETADIVFCPYNYLVDTIIKDSVSRLNNHVAFGEKVRI</sequence>
<dbReference type="EMBL" id="JAXCGZ010021184">
    <property type="protein sequence ID" value="KAK7057010.1"/>
    <property type="molecule type" value="Genomic_DNA"/>
</dbReference>
<keyword evidence="1" id="KW-0547">Nucleotide-binding</keyword>
<gene>
    <name evidence="5" type="primary">BRIP1_2</name>
    <name evidence="5" type="ORF">SK128_023471</name>
</gene>
<dbReference type="GO" id="GO:0016787">
    <property type="term" value="F:hydrolase activity"/>
    <property type="evidence" value="ECO:0007669"/>
    <property type="project" value="UniProtKB-KW"/>
</dbReference>
<evidence type="ECO:0000259" key="4">
    <source>
        <dbReference type="PROSITE" id="PS51193"/>
    </source>
</evidence>
<protein>
    <submittedName>
        <fullName evidence="5">Fanconi anemia group J protein</fullName>
        <ecNumber evidence="5">3.6.4.12</ecNumber>
    </submittedName>
</protein>
<name>A0AAN8ZUV2_HALRR</name>
<comment type="caution">
    <text evidence="5">The sequence shown here is derived from an EMBL/GenBank/DDBJ whole genome shotgun (WGS) entry which is preliminary data.</text>
</comment>
<dbReference type="GO" id="GO:0003677">
    <property type="term" value="F:DNA binding"/>
    <property type="evidence" value="ECO:0007669"/>
    <property type="project" value="InterPro"/>
</dbReference>
<dbReference type="InterPro" id="IPR045028">
    <property type="entry name" value="DinG/Rad3-like"/>
</dbReference>
<dbReference type="InterPro" id="IPR014013">
    <property type="entry name" value="Helic_SF1/SF2_ATP-bd_DinG/Rad3"/>
</dbReference>
<dbReference type="GO" id="GO:1990918">
    <property type="term" value="P:double-strand break repair involved in meiotic recombination"/>
    <property type="evidence" value="ECO:0007669"/>
    <property type="project" value="TreeGrafter"/>
</dbReference>
<reference evidence="5 6" key="1">
    <citation type="submission" date="2023-11" db="EMBL/GenBank/DDBJ databases">
        <title>Halocaridina rubra genome assembly.</title>
        <authorList>
            <person name="Smith C."/>
        </authorList>
    </citation>
    <scope>NUCLEOTIDE SEQUENCE [LARGE SCALE GENOMIC DNA]</scope>
    <source>
        <strain evidence="5">EP-1</strain>
        <tissue evidence="5">Whole</tissue>
    </source>
</reference>
<proteinExistence type="predicted"/>
<keyword evidence="3" id="KW-0067">ATP-binding</keyword>
<evidence type="ECO:0000256" key="3">
    <source>
        <dbReference type="ARBA" id="ARBA00022840"/>
    </source>
</evidence>
<feature type="domain" description="Helicase ATP-binding" evidence="4">
    <location>
        <begin position="1"/>
        <end position="89"/>
    </location>
</feature>
<organism evidence="5 6">
    <name type="scientific">Halocaridina rubra</name>
    <name type="common">Hawaiian red shrimp</name>
    <dbReference type="NCBI Taxonomy" id="373956"/>
    <lineage>
        <taxon>Eukaryota</taxon>
        <taxon>Metazoa</taxon>
        <taxon>Ecdysozoa</taxon>
        <taxon>Arthropoda</taxon>
        <taxon>Crustacea</taxon>
        <taxon>Multicrustacea</taxon>
        <taxon>Malacostraca</taxon>
        <taxon>Eumalacostraca</taxon>
        <taxon>Eucarida</taxon>
        <taxon>Decapoda</taxon>
        <taxon>Pleocyemata</taxon>
        <taxon>Caridea</taxon>
        <taxon>Atyoidea</taxon>
        <taxon>Atyidae</taxon>
        <taxon>Halocaridina</taxon>
    </lineage>
</organism>
<dbReference type="PROSITE" id="PS51193">
    <property type="entry name" value="HELICASE_ATP_BIND_2"/>
    <property type="match status" value="1"/>
</dbReference>
<dbReference type="GO" id="GO:0006289">
    <property type="term" value="P:nucleotide-excision repair"/>
    <property type="evidence" value="ECO:0007669"/>
    <property type="project" value="TreeGrafter"/>
</dbReference>
<keyword evidence="2 5" id="KW-0378">Hydrolase</keyword>
<dbReference type="InterPro" id="IPR027417">
    <property type="entry name" value="P-loop_NTPase"/>
</dbReference>
<dbReference type="GO" id="GO:0003678">
    <property type="term" value="F:DNA helicase activity"/>
    <property type="evidence" value="ECO:0007669"/>
    <property type="project" value="UniProtKB-EC"/>
</dbReference>
<dbReference type="InterPro" id="IPR010614">
    <property type="entry name" value="RAD3-like_helicase_DEAD"/>
</dbReference>
<feature type="non-terminal residue" evidence="5">
    <location>
        <position position="1"/>
    </location>
</feature>
<dbReference type="PANTHER" id="PTHR11472:SF47">
    <property type="entry name" value="FANCONI ANEMIA GROUP J PROTEIN"/>
    <property type="match status" value="1"/>
</dbReference>
<dbReference type="Gene3D" id="3.40.50.300">
    <property type="entry name" value="P-loop containing nucleotide triphosphate hydrolases"/>
    <property type="match status" value="1"/>
</dbReference>
<evidence type="ECO:0000313" key="6">
    <source>
        <dbReference type="Proteomes" id="UP001381693"/>
    </source>
</evidence>